<organism evidence="2 3">
    <name type="scientific">Ohtaekwangia koreensis</name>
    <dbReference type="NCBI Taxonomy" id="688867"/>
    <lineage>
        <taxon>Bacteria</taxon>
        <taxon>Pseudomonadati</taxon>
        <taxon>Bacteroidota</taxon>
        <taxon>Cytophagia</taxon>
        <taxon>Cytophagales</taxon>
        <taxon>Fulvivirgaceae</taxon>
        <taxon>Ohtaekwangia</taxon>
    </lineage>
</organism>
<dbReference type="OrthoDB" id="6200718at2"/>
<name>A0A1T5LT17_9BACT</name>
<proteinExistence type="predicted"/>
<dbReference type="AlphaFoldDB" id="A0A1T5LT17"/>
<accession>A0A1T5LT17</accession>
<sequence>MQTINTDKFWILIDNAVKASNGNDSAKERHLTTELTKLSLDDIRDFEISFRKCVIDADDFKVMAAQKIIDGYVSDDTYLYFRCWLIGQGKTIYTESLKNADYLSTVVNKGDTCNFEEIMYVATKAYSLKTGKKEDETFPRDTAISMGLDYDFGAPPTKGNDWTEDQLPSLLPKLWVKFS</sequence>
<evidence type="ECO:0000313" key="2">
    <source>
        <dbReference type="EMBL" id="SKC78965.1"/>
    </source>
</evidence>
<protein>
    <recommendedName>
        <fullName evidence="1">DUF4240 domain-containing protein</fullName>
    </recommendedName>
</protein>
<evidence type="ECO:0000313" key="3">
    <source>
        <dbReference type="Proteomes" id="UP000190961"/>
    </source>
</evidence>
<evidence type="ECO:0000259" key="1">
    <source>
        <dbReference type="Pfam" id="PF14024"/>
    </source>
</evidence>
<gene>
    <name evidence="2" type="ORF">SAMN05660236_3846</name>
</gene>
<dbReference type="STRING" id="688867.SAMN05660236_3846"/>
<feature type="domain" description="DUF4240" evidence="1">
    <location>
        <begin position="5"/>
        <end position="127"/>
    </location>
</feature>
<dbReference type="InterPro" id="IPR025334">
    <property type="entry name" value="DUF4240"/>
</dbReference>
<dbReference type="EMBL" id="FUZU01000002">
    <property type="protein sequence ID" value="SKC78965.1"/>
    <property type="molecule type" value="Genomic_DNA"/>
</dbReference>
<keyword evidence="3" id="KW-1185">Reference proteome</keyword>
<dbReference type="Proteomes" id="UP000190961">
    <property type="component" value="Unassembled WGS sequence"/>
</dbReference>
<dbReference type="RefSeq" id="WP_079688352.1">
    <property type="nucleotide sequence ID" value="NZ_FUZU01000002.1"/>
</dbReference>
<reference evidence="2 3" key="1">
    <citation type="submission" date="2017-02" db="EMBL/GenBank/DDBJ databases">
        <authorList>
            <person name="Peterson S.W."/>
        </authorList>
    </citation>
    <scope>NUCLEOTIDE SEQUENCE [LARGE SCALE GENOMIC DNA]</scope>
    <source>
        <strain evidence="2 3">DSM 25262</strain>
    </source>
</reference>
<dbReference type="Pfam" id="PF14024">
    <property type="entry name" value="DUF4240"/>
    <property type="match status" value="1"/>
</dbReference>